<dbReference type="Gramene" id="rna48682">
    <property type="protein sequence ID" value="RHN42262.1"/>
    <property type="gene ID" value="gene48682"/>
</dbReference>
<protein>
    <submittedName>
        <fullName evidence="1">Uncharacterized protein</fullName>
    </submittedName>
</protein>
<reference evidence="1" key="1">
    <citation type="journal article" date="2018" name="Nat. Plants">
        <title>Whole-genome landscape of Medicago truncatula symbiotic genes.</title>
        <authorList>
            <person name="Pecrix Y."/>
            <person name="Gamas P."/>
            <person name="Carrere S."/>
        </authorList>
    </citation>
    <scope>NUCLEOTIDE SEQUENCE</scope>
    <source>
        <tissue evidence="1">Leaves</tissue>
    </source>
</reference>
<organism evidence="1">
    <name type="scientific">Medicago truncatula</name>
    <name type="common">Barrel medic</name>
    <name type="synonym">Medicago tribuloides</name>
    <dbReference type="NCBI Taxonomy" id="3880"/>
    <lineage>
        <taxon>Eukaryota</taxon>
        <taxon>Viridiplantae</taxon>
        <taxon>Streptophyta</taxon>
        <taxon>Embryophyta</taxon>
        <taxon>Tracheophyta</taxon>
        <taxon>Spermatophyta</taxon>
        <taxon>Magnoliopsida</taxon>
        <taxon>eudicotyledons</taxon>
        <taxon>Gunneridae</taxon>
        <taxon>Pentapetalae</taxon>
        <taxon>rosids</taxon>
        <taxon>fabids</taxon>
        <taxon>Fabales</taxon>
        <taxon>Fabaceae</taxon>
        <taxon>Papilionoideae</taxon>
        <taxon>50 kb inversion clade</taxon>
        <taxon>NPAAA clade</taxon>
        <taxon>Hologalegina</taxon>
        <taxon>IRL clade</taxon>
        <taxon>Trifolieae</taxon>
        <taxon>Medicago</taxon>
    </lineage>
</organism>
<name>A0A396GME0_MEDTR</name>
<dbReference type="Proteomes" id="UP000265566">
    <property type="component" value="Chromosome 8"/>
</dbReference>
<dbReference type="EMBL" id="PSQE01000008">
    <property type="protein sequence ID" value="RHN42262.1"/>
    <property type="molecule type" value="Genomic_DNA"/>
</dbReference>
<accession>A0A396GME0</accession>
<proteinExistence type="predicted"/>
<evidence type="ECO:0000313" key="1">
    <source>
        <dbReference type="EMBL" id="RHN42262.1"/>
    </source>
</evidence>
<comment type="caution">
    <text evidence="1">The sequence shown here is derived from an EMBL/GenBank/DDBJ whole genome shotgun (WGS) entry which is preliminary data.</text>
</comment>
<dbReference type="AlphaFoldDB" id="A0A396GME0"/>
<sequence length="68" mass="7570">MEFHPQCVMNAPTTVWLKIIACGAHPLMIKPFLFKMFLSSNPLGNHFSFCSSLSSSFPFFSGTTHTNS</sequence>
<gene>
    <name evidence="1" type="ORF">MtrunA17_Chr8g0374961</name>
</gene>